<proteinExistence type="predicted"/>
<reference evidence="1" key="2">
    <citation type="journal article" date="2015" name="Data Brief">
        <title>Shoot transcriptome of the giant reed, Arundo donax.</title>
        <authorList>
            <person name="Barrero R.A."/>
            <person name="Guerrero F.D."/>
            <person name="Moolhuijzen P."/>
            <person name="Goolsby J.A."/>
            <person name="Tidwell J."/>
            <person name="Bellgard S.E."/>
            <person name="Bellgard M.I."/>
        </authorList>
    </citation>
    <scope>NUCLEOTIDE SEQUENCE</scope>
    <source>
        <tissue evidence="1">Shoot tissue taken approximately 20 cm above the soil surface</tissue>
    </source>
</reference>
<name>A0A0A9BXI9_ARUDO</name>
<sequence>MQQGDMVCCLLQEYELYMSSAYALFIGRSSNVQQYC</sequence>
<reference evidence="1" key="1">
    <citation type="submission" date="2014-09" db="EMBL/GenBank/DDBJ databases">
        <authorList>
            <person name="Magalhaes I.L.F."/>
            <person name="Oliveira U."/>
            <person name="Santos F.R."/>
            <person name="Vidigal T.H.D.A."/>
            <person name="Brescovit A.D."/>
            <person name="Santos A.J."/>
        </authorList>
    </citation>
    <scope>NUCLEOTIDE SEQUENCE</scope>
    <source>
        <tissue evidence="1">Shoot tissue taken approximately 20 cm above the soil surface</tissue>
    </source>
</reference>
<protein>
    <submittedName>
        <fullName evidence="1">Uncharacterized protein</fullName>
    </submittedName>
</protein>
<accession>A0A0A9BXI9</accession>
<organism evidence="1">
    <name type="scientific">Arundo donax</name>
    <name type="common">Giant reed</name>
    <name type="synonym">Donax arundinaceus</name>
    <dbReference type="NCBI Taxonomy" id="35708"/>
    <lineage>
        <taxon>Eukaryota</taxon>
        <taxon>Viridiplantae</taxon>
        <taxon>Streptophyta</taxon>
        <taxon>Embryophyta</taxon>
        <taxon>Tracheophyta</taxon>
        <taxon>Spermatophyta</taxon>
        <taxon>Magnoliopsida</taxon>
        <taxon>Liliopsida</taxon>
        <taxon>Poales</taxon>
        <taxon>Poaceae</taxon>
        <taxon>PACMAD clade</taxon>
        <taxon>Arundinoideae</taxon>
        <taxon>Arundineae</taxon>
        <taxon>Arundo</taxon>
    </lineage>
</organism>
<evidence type="ECO:0000313" key="1">
    <source>
        <dbReference type="EMBL" id="JAD66933.1"/>
    </source>
</evidence>
<dbReference type="EMBL" id="GBRH01230962">
    <property type="protein sequence ID" value="JAD66933.1"/>
    <property type="molecule type" value="Transcribed_RNA"/>
</dbReference>
<dbReference type="AlphaFoldDB" id="A0A0A9BXI9"/>